<comment type="catalytic activity">
    <reaction evidence="1">
        <text>ATP + protein L-histidine = ADP + protein N-phospho-L-histidine.</text>
        <dbReference type="EC" id="2.7.13.3"/>
    </reaction>
</comment>
<evidence type="ECO:0000256" key="6">
    <source>
        <dbReference type="ARBA" id="ARBA00023012"/>
    </source>
</evidence>
<dbReference type="PANTHER" id="PTHR43395:SF1">
    <property type="entry name" value="CHEMOTAXIS PROTEIN CHEA"/>
    <property type="match status" value="1"/>
</dbReference>
<dbReference type="PANTHER" id="PTHR43395">
    <property type="entry name" value="SENSOR HISTIDINE KINASE CHEA"/>
    <property type="match status" value="1"/>
</dbReference>
<evidence type="ECO:0000313" key="14">
    <source>
        <dbReference type="EMBL" id="HGG02560.1"/>
    </source>
</evidence>
<dbReference type="SUPFAM" id="SSF50341">
    <property type="entry name" value="CheW-like"/>
    <property type="match status" value="1"/>
</dbReference>
<feature type="domain" description="CheW-like" evidence="12">
    <location>
        <begin position="708"/>
        <end position="850"/>
    </location>
</feature>
<dbReference type="Pfam" id="PF00072">
    <property type="entry name" value="Response_reg"/>
    <property type="match status" value="1"/>
</dbReference>
<evidence type="ECO:0000259" key="13">
    <source>
        <dbReference type="PROSITE" id="PS50894"/>
    </source>
</evidence>
<feature type="region of interest" description="Disordered" evidence="9">
    <location>
        <begin position="304"/>
        <end position="390"/>
    </location>
</feature>
<feature type="domain" description="HPt" evidence="13">
    <location>
        <begin position="1"/>
        <end position="98"/>
    </location>
</feature>
<dbReference type="Pfam" id="PF01627">
    <property type="entry name" value="Hpt"/>
    <property type="match status" value="1"/>
</dbReference>
<evidence type="ECO:0000256" key="8">
    <source>
        <dbReference type="PROSITE-ProRule" id="PRU00169"/>
    </source>
</evidence>
<evidence type="ECO:0000256" key="9">
    <source>
        <dbReference type="SAM" id="MobiDB-lite"/>
    </source>
</evidence>
<protein>
    <recommendedName>
        <fullName evidence="2">histidine kinase</fullName>
        <ecNumber evidence="2">2.7.13.3</ecNumber>
    </recommendedName>
</protein>
<dbReference type="PRINTS" id="PR00344">
    <property type="entry name" value="BCTRLSENSOR"/>
</dbReference>
<evidence type="ECO:0000256" key="2">
    <source>
        <dbReference type="ARBA" id="ARBA00012438"/>
    </source>
</evidence>
<dbReference type="GO" id="GO:0004673">
    <property type="term" value="F:protein histidine kinase activity"/>
    <property type="evidence" value="ECO:0007669"/>
    <property type="project" value="UniProtKB-EC"/>
</dbReference>
<reference evidence="14" key="1">
    <citation type="journal article" date="2020" name="mSystems">
        <title>Genome- and Community-Level Interaction Insights into Carbon Utilization and Element Cycling Functions of Hydrothermarchaeota in Hydrothermal Sediment.</title>
        <authorList>
            <person name="Zhou Z."/>
            <person name="Liu Y."/>
            <person name="Xu W."/>
            <person name="Pan J."/>
            <person name="Luo Z.H."/>
            <person name="Li M."/>
        </authorList>
    </citation>
    <scope>NUCLEOTIDE SEQUENCE [LARGE SCALE GENOMIC DNA]</scope>
    <source>
        <strain evidence="14">SpSt-374</strain>
    </source>
</reference>
<dbReference type="EMBL" id="DSPX01000192">
    <property type="protein sequence ID" value="HGG02560.1"/>
    <property type="molecule type" value="Genomic_DNA"/>
</dbReference>
<feature type="modified residue" description="Phosphohistidine" evidence="7">
    <location>
        <position position="41"/>
    </location>
</feature>
<keyword evidence="5 14" id="KW-0418">Kinase</keyword>
<name>A0A7C3ZJ67_9CYAN</name>
<dbReference type="GO" id="GO:0000160">
    <property type="term" value="P:phosphorelay signal transduction system"/>
    <property type="evidence" value="ECO:0007669"/>
    <property type="project" value="UniProtKB-KW"/>
</dbReference>
<dbReference type="InterPro" id="IPR036890">
    <property type="entry name" value="HATPase_C_sf"/>
</dbReference>
<dbReference type="GO" id="GO:0006935">
    <property type="term" value="P:chemotaxis"/>
    <property type="evidence" value="ECO:0007669"/>
    <property type="project" value="InterPro"/>
</dbReference>
<dbReference type="InterPro" id="IPR036641">
    <property type="entry name" value="HPT_dom_sf"/>
</dbReference>
<dbReference type="SMART" id="SM00387">
    <property type="entry name" value="HATPase_c"/>
    <property type="match status" value="1"/>
</dbReference>
<feature type="modified residue" description="4-aspartylphosphate" evidence="8">
    <location>
        <position position="923"/>
    </location>
</feature>
<evidence type="ECO:0000256" key="3">
    <source>
        <dbReference type="ARBA" id="ARBA00022553"/>
    </source>
</evidence>
<feature type="compositionally biased region" description="Basic and acidic residues" evidence="9">
    <location>
        <begin position="343"/>
        <end position="360"/>
    </location>
</feature>
<accession>A0A7C3ZJ67</accession>
<dbReference type="PROSITE" id="PS50109">
    <property type="entry name" value="HIS_KIN"/>
    <property type="match status" value="1"/>
</dbReference>
<dbReference type="Pfam" id="PF01584">
    <property type="entry name" value="CheW"/>
    <property type="match status" value="1"/>
</dbReference>
<dbReference type="FunFam" id="3.30.565.10:FF:000016">
    <property type="entry name" value="Chemotaxis protein CheA, putative"/>
    <property type="match status" value="1"/>
</dbReference>
<dbReference type="CDD" id="cd00088">
    <property type="entry name" value="HPT"/>
    <property type="match status" value="1"/>
</dbReference>
<keyword evidence="4" id="KW-0808">Transferase</keyword>
<dbReference type="SMART" id="SM00260">
    <property type="entry name" value="CheW"/>
    <property type="match status" value="1"/>
</dbReference>
<dbReference type="InterPro" id="IPR002545">
    <property type="entry name" value="CheW-lke_dom"/>
</dbReference>
<dbReference type="InterPro" id="IPR003594">
    <property type="entry name" value="HATPase_dom"/>
</dbReference>
<proteinExistence type="predicted"/>
<keyword evidence="6" id="KW-0902">Two-component regulatory system</keyword>
<sequence length="993" mass="108452">MMELFRIEVETQAAILNNGLVELEGKPEASMEIESLMRAAHSIKGAARIVALDAAVKIAHALEDCFVAAQSGQIILESQVIDVLFTGVDLLQRLAQIKGKDMENWLRECGREIETTIKGIAGILHPETSLLSSPQAAPTSLPVTPVTLLPYELQDNSFTIRELFAVEVETQAGILQNTLIVLKKNPDKPATTGELDSLKIAAHAIKGAAMLLDILPAVEIATTLEDCFTASGNNGFFTPEDINIFLKALDWLLEVARLDDNQKKNQSEQHKSGDIIIGQIKHILEQLSEAANNLGIEKGDLEEKTLPMDLPPGLHIVPNGGAPPSNPNTSPPSSSSSLAQRGGRGERSFAPREEKDEKIQRGSGLQPTYLPQLGGQTPPGHRVRSGQLSAAPTGAIQELSSPGGASADRVVRVSADNLNRLMGLAGESLVEAKWLQPFADSLLKLKKQNLELSNLLEKVRESVGEHHPTEGAISSINAARLLCNQSRELLGDRLQALEQFALDSANLSDRLYREVIATHMRPFADGVQGFPRLVRDLARELGKQVKLEITGHSTLVDRDILEKLEAPLNHLLRNAVDHGIEYPPERLAAGKPTTGTVLLEATHRAGMLLITVSDDGKGVEIEQLRQKIVQKNLVSPEMAHHLSETELMEFLFLPGFSTATKVTEISGRGVGLDVVHSTLAQVGGILRATSRPGQGMSFHLQLPLTLSVMRTLQVEISGEPYAFPLSRIDRILMVDRADVLVAENRQYFTFDDASASPSGGRNIGLIAASQVLELPPTQINSPQLPVVVISDRSATYGIVVDRFLGERDLVVRPLDPRLGKLQDISAAALMESGLPLLIIDVEDMVRSIDKVLSGGRLRKVSEPEQTHLTKSRKRVLIVDDSITVREVERKLLENNGYEVEVAVNGMDGWNAVRTNQYDLVITDVDMPRMNGIELVGQIKSHPHLKEIPVMIVSYKDRDEDRIRGLEAGADYYLTKSSFHDETLLHAVIDLIGT</sequence>
<dbReference type="EC" id="2.7.13.3" evidence="2"/>
<evidence type="ECO:0000256" key="5">
    <source>
        <dbReference type="ARBA" id="ARBA00022777"/>
    </source>
</evidence>
<dbReference type="PROSITE" id="PS50110">
    <property type="entry name" value="RESPONSE_REGULATORY"/>
    <property type="match status" value="1"/>
</dbReference>
<evidence type="ECO:0000256" key="4">
    <source>
        <dbReference type="ARBA" id="ARBA00022679"/>
    </source>
</evidence>
<dbReference type="InterPro" id="IPR004358">
    <property type="entry name" value="Sig_transdc_His_kin-like_C"/>
</dbReference>
<organism evidence="14">
    <name type="scientific">Planktothricoides sp. SpSt-374</name>
    <dbReference type="NCBI Taxonomy" id="2282167"/>
    <lineage>
        <taxon>Bacteria</taxon>
        <taxon>Bacillati</taxon>
        <taxon>Cyanobacteriota</taxon>
        <taxon>Cyanophyceae</taxon>
        <taxon>Oscillatoriophycideae</taxon>
        <taxon>Oscillatoriales</taxon>
        <taxon>Oscillatoriaceae</taxon>
        <taxon>Planktothricoides</taxon>
    </lineage>
</organism>
<dbReference type="SUPFAM" id="SSF55874">
    <property type="entry name" value="ATPase domain of HSP90 chaperone/DNA topoisomerase II/histidine kinase"/>
    <property type="match status" value="1"/>
</dbReference>
<dbReference type="PROSITE" id="PS50851">
    <property type="entry name" value="CHEW"/>
    <property type="match status" value="1"/>
</dbReference>
<dbReference type="SUPFAM" id="SSF52172">
    <property type="entry name" value="CheY-like"/>
    <property type="match status" value="1"/>
</dbReference>
<dbReference type="InterPro" id="IPR011006">
    <property type="entry name" value="CheY-like_superfamily"/>
</dbReference>
<evidence type="ECO:0000259" key="10">
    <source>
        <dbReference type="PROSITE" id="PS50109"/>
    </source>
</evidence>
<dbReference type="InterPro" id="IPR008207">
    <property type="entry name" value="Sig_transdc_His_kin_Hpt_dom"/>
</dbReference>
<feature type="domain" description="Response regulatory" evidence="11">
    <location>
        <begin position="874"/>
        <end position="990"/>
    </location>
</feature>
<dbReference type="AlphaFoldDB" id="A0A7C3ZJ67"/>
<keyword evidence="3 8" id="KW-0597">Phosphoprotein</keyword>
<dbReference type="InterPro" id="IPR036061">
    <property type="entry name" value="CheW-like_dom_sf"/>
</dbReference>
<feature type="domain" description="Histidine kinase" evidence="10">
    <location>
        <begin position="464"/>
        <end position="706"/>
    </location>
</feature>
<dbReference type="Gene3D" id="3.40.50.2300">
    <property type="match status" value="1"/>
</dbReference>
<gene>
    <name evidence="14" type="ORF">ENR15_18440</name>
</gene>
<dbReference type="Gene3D" id="2.30.30.40">
    <property type="entry name" value="SH3 Domains"/>
    <property type="match status" value="1"/>
</dbReference>
<dbReference type="InterPro" id="IPR005467">
    <property type="entry name" value="His_kinase_dom"/>
</dbReference>
<dbReference type="InterPro" id="IPR001789">
    <property type="entry name" value="Sig_transdc_resp-reg_receiver"/>
</dbReference>
<dbReference type="SMART" id="SM00073">
    <property type="entry name" value="HPT"/>
    <property type="match status" value="1"/>
</dbReference>
<dbReference type="SUPFAM" id="SSF47226">
    <property type="entry name" value="Histidine-containing phosphotransfer domain, HPT domain"/>
    <property type="match status" value="2"/>
</dbReference>
<dbReference type="InterPro" id="IPR051315">
    <property type="entry name" value="Bact_Chemotaxis_CheA"/>
</dbReference>
<evidence type="ECO:0000259" key="11">
    <source>
        <dbReference type="PROSITE" id="PS50110"/>
    </source>
</evidence>
<dbReference type="PROSITE" id="PS50894">
    <property type="entry name" value="HPT"/>
    <property type="match status" value="1"/>
</dbReference>
<dbReference type="Gene3D" id="1.20.120.160">
    <property type="entry name" value="HPT domain"/>
    <property type="match status" value="2"/>
</dbReference>
<evidence type="ECO:0000256" key="1">
    <source>
        <dbReference type="ARBA" id="ARBA00000085"/>
    </source>
</evidence>
<comment type="caution">
    <text evidence="14">The sequence shown here is derived from an EMBL/GenBank/DDBJ whole genome shotgun (WGS) entry which is preliminary data.</text>
</comment>
<evidence type="ECO:0000256" key="7">
    <source>
        <dbReference type="PROSITE-ProRule" id="PRU00110"/>
    </source>
</evidence>
<dbReference type="Gene3D" id="3.30.565.10">
    <property type="entry name" value="Histidine kinase-like ATPase, C-terminal domain"/>
    <property type="match status" value="1"/>
</dbReference>
<dbReference type="Pfam" id="PF02518">
    <property type="entry name" value="HATPase_c"/>
    <property type="match status" value="1"/>
</dbReference>
<dbReference type="SMART" id="SM00448">
    <property type="entry name" value="REC"/>
    <property type="match status" value="1"/>
</dbReference>
<evidence type="ECO:0000259" key="12">
    <source>
        <dbReference type="PROSITE" id="PS50851"/>
    </source>
</evidence>